<name>A0A3M7QIJ0_BRAPC</name>
<dbReference type="AlphaFoldDB" id="A0A3M7QIJ0"/>
<accession>A0A3M7QIJ0</accession>
<keyword evidence="2" id="KW-1185">Reference proteome</keyword>
<evidence type="ECO:0000313" key="1">
    <source>
        <dbReference type="EMBL" id="RNA10768.1"/>
    </source>
</evidence>
<proteinExistence type="predicted"/>
<dbReference type="Proteomes" id="UP000276133">
    <property type="component" value="Unassembled WGS sequence"/>
</dbReference>
<protein>
    <submittedName>
        <fullName evidence="1">Uncharacterized protein</fullName>
    </submittedName>
</protein>
<organism evidence="1 2">
    <name type="scientific">Brachionus plicatilis</name>
    <name type="common">Marine rotifer</name>
    <name type="synonym">Brachionus muelleri</name>
    <dbReference type="NCBI Taxonomy" id="10195"/>
    <lineage>
        <taxon>Eukaryota</taxon>
        <taxon>Metazoa</taxon>
        <taxon>Spiralia</taxon>
        <taxon>Gnathifera</taxon>
        <taxon>Rotifera</taxon>
        <taxon>Eurotatoria</taxon>
        <taxon>Monogononta</taxon>
        <taxon>Pseudotrocha</taxon>
        <taxon>Ploima</taxon>
        <taxon>Brachionidae</taxon>
        <taxon>Brachionus</taxon>
    </lineage>
</organism>
<dbReference type="EMBL" id="REGN01006118">
    <property type="protein sequence ID" value="RNA10768.1"/>
    <property type="molecule type" value="Genomic_DNA"/>
</dbReference>
<gene>
    <name evidence="1" type="ORF">BpHYR1_004133</name>
</gene>
<reference evidence="1 2" key="1">
    <citation type="journal article" date="2018" name="Sci. Rep.">
        <title>Genomic signatures of local adaptation to the degree of environmental predictability in rotifers.</title>
        <authorList>
            <person name="Franch-Gras L."/>
            <person name="Hahn C."/>
            <person name="Garcia-Roger E.M."/>
            <person name="Carmona M.J."/>
            <person name="Serra M."/>
            <person name="Gomez A."/>
        </authorList>
    </citation>
    <scope>NUCLEOTIDE SEQUENCE [LARGE SCALE GENOMIC DNA]</scope>
    <source>
        <strain evidence="1">HYR1</strain>
    </source>
</reference>
<evidence type="ECO:0000313" key="2">
    <source>
        <dbReference type="Proteomes" id="UP000276133"/>
    </source>
</evidence>
<comment type="caution">
    <text evidence="1">The sequence shown here is derived from an EMBL/GenBank/DDBJ whole genome shotgun (WGS) entry which is preliminary data.</text>
</comment>
<sequence length="103" mass="12421">MYFLSIIKTSWLNLIIIQKNAIKLINLLDVLKKEYRNICIHLNKPIISNNFLLNITLKNYSCKITIFFEDFQQKASRFLYHKFYFAKFSHKLKALLKKYKKNA</sequence>